<feature type="transmembrane region" description="Helical" evidence="8">
    <location>
        <begin position="191"/>
        <end position="213"/>
    </location>
</feature>
<evidence type="ECO:0000256" key="1">
    <source>
        <dbReference type="ARBA" id="ARBA00004141"/>
    </source>
</evidence>
<dbReference type="Gene3D" id="1.10.287.110">
    <property type="entry name" value="DnaJ domain"/>
    <property type="match status" value="1"/>
</dbReference>
<evidence type="ECO:0000256" key="8">
    <source>
        <dbReference type="SAM" id="Phobius"/>
    </source>
</evidence>
<feature type="transmembrane region" description="Helical" evidence="8">
    <location>
        <begin position="423"/>
        <end position="442"/>
    </location>
</feature>
<dbReference type="GO" id="GO:0030544">
    <property type="term" value="F:Hsp70 protein binding"/>
    <property type="evidence" value="ECO:0007669"/>
    <property type="project" value="TreeGrafter"/>
</dbReference>
<keyword evidence="5 8" id="KW-1133">Transmembrane helix</keyword>
<dbReference type="InterPro" id="IPR051100">
    <property type="entry name" value="DnaJ_subfamily_B/C"/>
</dbReference>
<name>A0A6V7Y1I9_MELEN</name>
<reference evidence="10 11" key="1">
    <citation type="submission" date="2020-08" db="EMBL/GenBank/DDBJ databases">
        <authorList>
            <person name="Koutsovoulos G."/>
            <person name="Danchin GJ E."/>
        </authorList>
    </citation>
    <scope>NUCLEOTIDE SEQUENCE [LARGE SCALE GENOMIC DNA]</scope>
</reference>
<evidence type="ECO:0000256" key="3">
    <source>
        <dbReference type="ARBA" id="ARBA00022692"/>
    </source>
</evidence>
<protein>
    <recommendedName>
        <fullName evidence="9">J domain-containing protein</fullName>
    </recommendedName>
</protein>
<dbReference type="InterPro" id="IPR015399">
    <property type="entry name" value="DUF1977_DnaJ-like"/>
</dbReference>
<evidence type="ECO:0000256" key="7">
    <source>
        <dbReference type="SAM" id="MobiDB-lite"/>
    </source>
</evidence>
<gene>
    <name evidence="10" type="ORF">MENT_LOCUS59291</name>
</gene>
<dbReference type="InterPro" id="IPR004299">
    <property type="entry name" value="MBOAT_fam"/>
</dbReference>
<evidence type="ECO:0000313" key="10">
    <source>
        <dbReference type="EMBL" id="CAD2205479.1"/>
    </source>
</evidence>
<evidence type="ECO:0000313" key="11">
    <source>
        <dbReference type="Proteomes" id="UP000580250"/>
    </source>
</evidence>
<dbReference type="InterPro" id="IPR018253">
    <property type="entry name" value="DnaJ_domain_CS"/>
</dbReference>
<dbReference type="Pfam" id="PF03062">
    <property type="entry name" value="MBOAT"/>
    <property type="match status" value="1"/>
</dbReference>
<comment type="caution">
    <text evidence="10">The sequence shown here is derived from an EMBL/GenBank/DDBJ whole genome shotgun (WGS) entry which is preliminary data.</text>
</comment>
<dbReference type="Pfam" id="PF09320">
    <property type="entry name" value="DUF1977"/>
    <property type="match status" value="1"/>
</dbReference>
<dbReference type="Pfam" id="PF00226">
    <property type="entry name" value="DnaJ"/>
    <property type="match status" value="1"/>
</dbReference>
<accession>A0A6V7Y1I9</accession>
<feature type="transmembrane region" description="Helical" evidence="8">
    <location>
        <begin position="344"/>
        <end position="365"/>
    </location>
</feature>
<dbReference type="GO" id="GO:0071218">
    <property type="term" value="P:cellular response to misfolded protein"/>
    <property type="evidence" value="ECO:0007669"/>
    <property type="project" value="TreeGrafter"/>
</dbReference>
<keyword evidence="3 8" id="KW-0812">Transmembrane</keyword>
<keyword evidence="6 8" id="KW-0472">Membrane</keyword>
<feature type="region of interest" description="Disordered" evidence="7">
    <location>
        <begin position="491"/>
        <end position="578"/>
    </location>
</feature>
<dbReference type="PROSITE" id="PS50076">
    <property type="entry name" value="DNAJ_2"/>
    <property type="match status" value="1"/>
</dbReference>
<dbReference type="CDD" id="cd06257">
    <property type="entry name" value="DnaJ"/>
    <property type="match status" value="1"/>
</dbReference>
<feature type="transmembrane region" description="Helical" evidence="8">
    <location>
        <begin position="97"/>
        <end position="119"/>
    </location>
</feature>
<evidence type="ECO:0000256" key="6">
    <source>
        <dbReference type="ARBA" id="ARBA00023136"/>
    </source>
</evidence>
<feature type="compositionally biased region" description="Polar residues" evidence="7">
    <location>
        <begin position="546"/>
        <end position="555"/>
    </location>
</feature>
<dbReference type="InterPro" id="IPR036869">
    <property type="entry name" value="J_dom_sf"/>
</dbReference>
<dbReference type="AlphaFoldDB" id="A0A6V7Y1I9"/>
<keyword evidence="4" id="KW-0256">Endoplasmic reticulum</keyword>
<evidence type="ECO:0000259" key="9">
    <source>
        <dbReference type="PROSITE" id="PS50076"/>
    </source>
</evidence>
<dbReference type="SUPFAM" id="SSF46565">
    <property type="entry name" value="Chaperone J-domain"/>
    <property type="match status" value="1"/>
</dbReference>
<dbReference type="PANTHER" id="PTHR43908:SF3">
    <property type="entry name" value="AT29763P-RELATED"/>
    <property type="match status" value="1"/>
</dbReference>
<evidence type="ECO:0000256" key="4">
    <source>
        <dbReference type="ARBA" id="ARBA00022824"/>
    </source>
</evidence>
<dbReference type="EMBL" id="CAJEWN010002839">
    <property type="protein sequence ID" value="CAD2205479.1"/>
    <property type="molecule type" value="Genomic_DNA"/>
</dbReference>
<proteinExistence type="predicted"/>
<dbReference type="OrthoDB" id="442087at2759"/>
<dbReference type="SMART" id="SM00271">
    <property type="entry name" value="DnaJ"/>
    <property type="match status" value="1"/>
</dbReference>
<dbReference type="PRINTS" id="PR00625">
    <property type="entry name" value="JDOMAIN"/>
</dbReference>
<dbReference type="InterPro" id="IPR001623">
    <property type="entry name" value="DnaJ_domain"/>
</dbReference>
<evidence type="ECO:0000256" key="5">
    <source>
        <dbReference type="ARBA" id="ARBA00022989"/>
    </source>
</evidence>
<dbReference type="PROSITE" id="PS00636">
    <property type="entry name" value="DNAJ_1"/>
    <property type="match status" value="1"/>
</dbReference>
<feature type="transmembrane region" description="Helical" evidence="8">
    <location>
        <begin position="289"/>
        <end position="307"/>
    </location>
</feature>
<dbReference type="PANTHER" id="PTHR43908">
    <property type="entry name" value="AT29763P-RELATED"/>
    <property type="match status" value="1"/>
</dbReference>
<feature type="transmembrane region" description="Helical" evidence="8">
    <location>
        <begin position="126"/>
        <end position="143"/>
    </location>
</feature>
<feature type="domain" description="J" evidence="9">
    <location>
        <begin position="593"/>
        <end position="658"/>
    </location>
</feature>
<organism evidence="10 11">
    <name type="scientific">Meloidogyne enterolobii</name>
    <name type="common">Root-knot nematode worm</name>
    <name type="synonym">Meloidogyne mayaguensis</name>
    <dbReference type="NCBI Taxonomy" id="390850"/>
    <lineage>
        <taxon>Eukaryota</taxon>
        <taxon>Metazoa</taxon>
        <taxon>Ecdysozoa</taxon>
        <taxon>Nematoda</taxon>
        <taxon>Chromadorea</taxon>
        <taxon>Rhabditida</taxon>
        <taxon>Tylenchina</taxon>
        <taxon>Tylenchomorpha</taxon>
        <taxon>Tylenchoidea</taxon>
        <taxon>Meloidogynidae</taxon>
        <taxon>Meloidogyninae</taxon>
        <taxon>Meloidogyne</taxon>
    </lineage>
</organism>
<evidence type="ECO:0000256" key="2">
    <source>
        <dbReference type="ARBA" id="ARBA00004389"/>
    </source>
</evidence>
<dbReference type="GO" id="GO:0005789">
    <property type="term" value="C:endoplasmic reticulum membrane"/>
    <property type="evidence" value="ECO:0007669"/>
    <property type="project" value="UniProtKB-SubCell"/>
</dbReference>
<comment type="subcellular location">
    <subcellularLocation>
        <location evidence="2">Endoplasmic reticulum membrane</location>
        <topology evidence="2">Single-pass membrane protein</topology>
    </subcellularLocation>
    <subcellularLocation>
        <location evidence="1">Membrane</location>
        <topology evidence="1">Multi-pass membrane protein</topology>
    </subcellularLocation>
</comment>
<sequence>MQTASHQNGNYPGSYFQFEESEFSSEDLFLDDYSSVGVCVWQTISSIFPFVFRSLAASFLKLIVLAFIGKFHCQQTLDDFLNGFIGFTLLCSNSERYALMLPFILYFLLSFALMSFDLIQNNSKGPFCTLFTILYIAICQFFMDIDDFLMIRGSLMIAAMKQISLSIDIDELTSEDFTKIKDDSHLQIPNFFNRFAFIFDPSTLIFGPFITYTQFLEMKYTLEQELRECNYYNLLLRVLHSFWHLIIAMFFLLLSTCFVDTDILFSFYILPSWFIQFTKALAFRYSHYFVSYFATSIVFIGGASYSLEIVRWTSVEWPGSLAQVASVWNIPMHSFLHKYFYRKLLSNCFATLSAILITFAVSSLLHGLDLRMCTVLLSFGLFSFAETGLRERLAISLSACIRTRPCPKDGGCLHRYKSNLNPLVILPCVIFLLINGYQLVYLDAAKECVLRAKEAMKSNDMPRMQKLLRKAKQLDPSCDVSSILRNGQVFNNCSSNSQQDEENDDNSYSHDDQYNSFDEAEALRNRKAKAKSDSPGPSHTGKRPTRSPNRNSSFKEAQRTKSRSKSSSRNASNNVNYTTEEASHVDRIRHCKDYYEILQISSVEFNETLLKKKYKELALKLHPDKCKAPGATEAFKALGNAYAVLSDSKKREDYDRFGSEDQGITHRNHRHHHRHHHSEFYEFDVNRGFEAEMSPEDIFEMFFGGAFSNTTMNRRRTQFHFRQNYGQQQEEPSLLHQLLQILPILVILIGGLLVQFFSSEPPYSLNRDSTYIVQRFTRDLQVPYFVKQDFEQKYRDKTQVQHVENSVENEYISVLRNRCQQEKINRESLLWTAKIRGDASLWKRAQEMELVYCKKLEELYH</sequence>
<dbReference type="Proteomes" id="UP000580250">
    <property type="component" value="Unassembled WGS sequence"/>
</dbReference>